<protein>
    <recommendedName>
        <fullName evidence="4">SbsA Ig-like domain-containing protein</fullName>
    </recommendedName>
</protein>
<dbReference type="AlphaFoldDB" id="A0A4R0N4R6"/>
<gene>
    <name evidence="2" type="ORF">EZ428_01870</name>
</gene>
<evidence type="ECO:0008006" key="4">
    <source>
        <dbReference type="Google" id="ProtNLM"/>
    </source>
</evidence>
<reference evidence="2 3" key="1">
    <citation type="submission" date="2019-02" db="EMBL/GenBank/DDBJ databases">
        <title>Pedobacter sp. RP-1-13 sp. nov., isolated from Arctic soil.</title>
        <authorList>
            <person name="Dahal R.H."/>
        </authorList>
    </citation>
    <scope>NUCLEOTIDE SEQUENCE [LARGE SCALE GENOMIC DNA]</scope>
    <source>
        <strain evidence="2 3">RP-1-13</strain>
    </source>
</reference>
<evidence type="ECO:0000313" key="3">
    <source>
        <dbReference type="Proteomes" id="UP000292884"/>
    </source>
</evidence>
<dbReference type="PROSITE" id="PS51257">
    <property type="entry name" value="PROKAR_LIPOPROTEIN"/>
    <property type="match status" value="1"/>
</dbReference>
<dbReference type="EMBL" id="SJSK01000001">
    <property type="protein sequence ID" value="TCC93542.1"/>
    <property type="molecule type" value="Genomic_DNA"/>
</dbReference>
<sequence length="142" mass="15788">MFKYIKFLAVVICAALIACNATNSKPLSIRFSSDSNSIIIANINEAGLYQLKANINTDSNYQKLVSVLRTPAEDDSTSMEIEWPGKLSVAGDSLIFTPNFPFERKKVYLVETILNAHFASGKEIIKSKVGFKVKAQQQILQR</sequence>
<accession>A0A4R0N4R6</accession>
<feature type="signal peptide" evidence="1">
    <location>
        <begin position="1"/>
        <end position="23"/>
    </location>
</feature>
<name>A0A4R0N4R6_9SPHI</name>
<organism evidence="2 3">
    <name type="scientific">Pedobacter frigiditerrae</name>
    <dbReference type="NCBI Taxonomy" id="2530452"/>
    <lineage>
        <taxon>Bacteria</taxon>
        <taxon>Pseudomonadati</taxon>
        <taxon>Bacteroidota</taxon>
        <taxon>Sphingobacteriia</taxon>
        <taxon>Sphingobacteriales</taxon>
        <taxon>Sphingobacteriaceae</taxon>
        <taxon>Pedobacter</taxon>
    </lineage>
</organism>
<proteinExistence type="predicted"/>
<keyword evidence="3" id="KW-1185">Reference proteome</keyword>
<comment type="caution">
    <text evidence="2">The sequence shown here is derived from an EMBL/GenBank/DDBJ whole genome shotgun (WGS) entry which is preliminary data.</text>
</comment>
<evidence type="ECO:0000256" key="1">
    <source>
        <dbReference type="SAM" id="SignalP"/>
    </source>
</evidence>
<keyword evidence="1" id="KW-0732">Signal</keyword>
<evidence type="ECO:0000313" key="2">
    <source>
        <dbReference type="EMBL" id="TCC93542.1"/>
    </source>
</evidence>
<dbReference type="OrthoDB" id="794736at2"/>
<dbReference type="RefSeq" id="WP_131551410.1">
    <property type="nucleotide sequence ID" value="NZ_SJSK01000001.1"/>
</dbReference>
<dbReference type="Proteomes" id="UP000292884">
    <property type="component" value="Unassembled WGS sequence"/>
</dbReference>
<feature type="chain" id="PRO_5020901266" description="SbsA Ig-like domain-containing protein" evidence="1">
    <location>
        <begin position="24"/>
        <end position="142"/>
    </location>
</feature>